<dbReference type="OrthoDB" id="7266517at2759"/>
<reference evidence="4 5" key="1">
    <citation type="submission" date="2020-04" db="EMBL/GenBank/DDBJ databases">
        <authorList>
            <person name="Wallbank WR R."/>
            <person name="Pardo Diaz C."/>
            <person name="Kozak K."/>
            <person name="Martin S."/>
            <person name="Jiggins C."/>
            <person name="Moest M."/>
            <person name="Warren A I."/>
            <person name="Byers J.R.P. K."/>
            <person name="Montejo-Kovacevich G."/>
            <person name="Yen C E."/>
        </authorList>
    </citation>
    <scope>NUCLEOTIDE SEQUENCE [LARGE SCALE GENOMIC DNA]</scope>
</reference>
<evidence type="ECO:0000313" key="4">
    <source>
        <dbReference type="Proteomes" id="UP000494106"/>
    </source>
</evidence>
<name>A0A8S0YSZ3_ARCPL</name>
<dbReference type="Proteomes" id="UP000494106">
    <property type="component" value="Unassembled WGS sequence"/>
</dbReference>
<accession>A0A8S0YSZ3</accession>
<feature type="region of interest" description="Disordered" evidence="1">
    <location>
        <begin position="59"/>
        <end position="81"/>
    </location>
</feature>
<comment type="caution">
    <text evidence="2">The sequence shown here is derived from an EMBL/GenBank/DDBJ whole genome shotgun (WGS) entry which is preliminary data.</text>
</comment>
<evidence type="ECO:0000313" key="5">
    <source>
        <dbReference type="Proteomes" id="UP000494256"/>
    </source>
</evidence>
<dbReference type="AlphaFoldDB" id="A0A8S0YSZ3"/>
<sequence>MRNSVRSIVEISESSFKHADVQPAMVVGPTASVFGCVNPKFPIPSSDVPSPAPFRPRQYEILPQGSPRPVFRLENGKFGQH</sequence>
<gene>
    <name evidence="2" type="ORF">APLA_LOCUS1104</name>
    <name evidence="3" type="ORF">APLA_LOCUS5552</name>
</gene>
<protein>
    <submittedName>
        <fullName evidence="2">Uncharacterized protein</fullName>
    </submittedName>
</protein>
<dbReference type="Proteomes" id="UP000494256">
    <property type="component" value="Unassembled WGS sequence"/>
</dbReference>
<evidence type="ECO:0000256" key="1">
    <source>
        <dbReference type="SAM" id="MobiDB-lite"/>
    </source>
</evidence>
<proteinExistence type="predicted"/>
<evidence type="ECO:0000313" key="2">
    <source>
        <dbReference type="EMBL" id="CAB3222486.1"/>
    </source>
</evidence>
<keyword evidence="4" id="KW-1185">Reference proteome</keyword>
<organism evidence="2 4">
    <name type="scientific">Arctia plantaginis</name>
    <name type="common">Wood tiger moth</name>
    <name type="synonym">Phalaena plantaginis</name>
    <dbReference type="NCBI Taxonomy" id="874455"/>
    <lineage>
        <taxon>Eukaryota</taxon>
        <taxon>Metazoa</taxon>
        <taxon>Ecdysozoa</taxon>
        <taxon>Arthropoda</taxon>
        <taxon>Hexapoda</taxon>
        <taxon>Insecta</taxon>
        <taxon>Pterygota</taxon>
        <taxon>Neoptera</taxon>
        <taxon>Endopterygota</taxon>
        <taxon>Lepidoptera</taxon>
        <taxon>Glossata</taxon>
        <taxon>Ditrysia</taxon>
        <taxon>Noctuoidea</taxon>
        <taxon>Erebidae</taxon>
        <taxon>Arctiinae</taxon>
        <taxon>Arctia</taxon>
    </lineage>
</organism>
<evidence type="ECO:0000313" key="3">
    <source>
        <dbReference type="EMBL" id="CAB3232192.1"/>
    </source>
</evidence>
<dbReference type="EMBL" id="CADEBC010000088">
    <property type="protein sequence ID" value="CAB3222486.1"/>
    <property type="molecule type" value="Genomic_DNA"/>
</dbReference>
<dbReference type="EMBL" id="CADEBD010000289">
    <property type="protein sequence ID" value="CAB3232192.1"/>
    <property type="molecule type" value="Genomic_DNA"/>
</dbReference>